<keyword evidence="3" id="KW-1185">Reference proteome</keyword>
<dbReference type="EMBL" id="KZ857382">
    <property type="protein sequence ID" value="RDX55406.1"/>
    <property type="molecule type" value="Genomic_DNA"/>
</dbReference>
<gene>
    <name evidence="2" type="ORF">OH76DRAFT_738554</name>
</gene>
<dbReference type="Proteomes" id="UP000256964">
    <property type="component" value="Unassembled WGS sequence"/>
</dbReference>
<name>A0A371DS88_9APHY</name>
<feature type="compositionally biased region" description="Low complexity" evidence="1">
    <location>
        <begin position="13"/>
        <end position="25"/>
    </location>
</feature>
<accession>A0A371DS88</accession>
<sequence length="129" mass="14796">MKSQVIRLFARAAGSSRSLSRSASRQGEAHDRRRETVTSRPFSQTGRGPWHLLRTSKCKDRAYEHEVRPGAATRAFRLSTRSRRDASVILISPPRRVQYESRTLLQVRLARADPSPQFSLPQRRISRRG</sequence>
<feature type="compositionally biased region" description="Basic and acidic residues" evidence="1">
    <location>
        <begin position="27"/>
        <end position="37"/>
    </location>
</feature>
<dbReference type="AlphaFoldDB" id="A0A371DS88"/>
<proteinExistence type="predicted"/>
<feature type="region of interest" description="Disordered" evidence="1">
    <location>
        <begin position="13"/>
        <end position="50"/>
    </location>
</feature>
<organism evidence="2 3">
    <name type="scientific">Lentinus brumalis</name>
    <dbReference type="NCBI Taxonomy" id="2498619"/>
    <lineage>
        <taxon>Eukaryota</taxon>
        <taxon>Fungi</taxon>
        <taxon>Dikarya</taxon>
        <taxon>Basidiomycota</taxon>
        <taxon>Agaricomycotina</taxon>
        <taxon>Agaricomycetes</taxon>
        <taxon>Polyporales</taxon>
        <taxon>Polyporaceae</taxon>
        <taxon>Lentinus</taxon>
    </lineage>
</organism>
<evidence type="ECO:0000313" key="3">
    <source>
        <dbReference type="Proteomes" id="UP000256964"/>
    </source>
</evidence>
<evidence type="ECO:0000313" key="2">
    <source>
        <dbReference type="EMBL" id="RDX55406.1"/>
    </source>
</evidence>
<protein>
    <submittedName>
        <fullName evidence="2">Uncharacterized protein</fullName>
    </submittedName>
</protein>
<reference evidence="2 3" key="1">
    <citation type="journal article" date="2018" name="Biotechnol. Biofuels">
        <title>Integrative visual omics of the white-rot fungus Polyporus brumalis exposes the biotechnological potential of its oxidative enzymes for delignifying raw plant biomass.</title>
        <authorList>
            <person name="Miyauchi S."/>
            <person name="Rancon A."/>
            <person name="Drula E."/>
            <person name="Hage H."/>
            <person name="Chaduli D."/>
            <person name="Favel A."/>
            <person name="Grisel S."/>
            <person name="Henrissat B."/>
            <person name="Herpoel-Gimbert I."/>
            <person name="Ruiz-Duenas F.J."/>
            <person name="Chevret D."/>
            <person name="Hainaut M."/>
            <person name="Lin J."/>
            <person name="Wang M."/>
            <person name="Pangilinan J."/>
            <person name="Lipzen A."/>
            <person name="Lesage-Meessen L."/>
            <person name="Navarro D."/>
            <person name="Riley R."/>
            <person name="Grigoriev I.V."/>
            <person name="Zhou S."/>
            <person name="Raouche S."/>
            <person name="Rosso M.N."/>
        </authorList>
    </citation>
    <scope>NUCLEOTIDE SEQUENCE [LARGE SCALE GENOMIC DNA]</scope>
    <source>
        <strain evidence="2 3">BRFM 1820</strain>
    </source>
</reference>
<evidence type="ECO:0000256" key="1">
    <source>
        <dbReference type="SAM" id="MobiDB-lite"/>
    </source>
</evidence>